<dbReference type="Proteomes" id="UP000737018">
    <property type="component" value="Unassembled WGS sequence"/>
</dbReference>
<dbReference type="AlphaFoldDB" id="A0A8J4QFQ3"/>
<comment type="caution">
    <text evidence="1">The sequence shown here is derived from an EMBL/GenBank/DDBJ whole genome shotgun (WGS) entry which is preliminary data.</text>
</comment>
<name>A0A8J4QFQ3_9ROSI</name>
<protein>
    <submittedName>
        <fullName evidence="1">Uncharacterized protein</fullName>
    </submittedName>
</protein>
<reference evidence="1" key="1">
    <citation type="submission" date="2020-03" db="EMBL/GenBank/DDBJ databases">
        <title>Castanea mollissima Vanexum genome sequencing.</title>
        <authorList>
            <person name="Staton M."/>
        </authorList>
    </citation>
    <scope>NUCLEOTIDE SEQUENCE</scope>
    <source>
        <tissue evidence="1">Leaf</tissue>
    </source>
</reference>
<evidence type="ECO:0000313" key="1">
    <source>
        <dbReference type="EMBL" id="KAF3946524.1"/>
    </source>
</evidence>
<organism evidence="1 2">
    <name type="scientific">Castanea mollissima</name>
    <name type="common">Chinese chestnut</name>
    <dbReference type="NCBI Taxonomy" id="60419"/>
    <lineage>
        <taxon>Eukaryota</taxon>
        <taxon>Viridiplantae</taxon>
        <taxon>Streptophyta</taxon>
        <taxon>Embryophyta</taxon>
        <taxon>Tracheophyta</taxon>
        <taxon>Spermatophyta</taxon>
        <taxon>Magnoliopsida</taxon>
        <taxon>eudicotyledons</taxon>
        <taxon>Gunneridae</taxon>
        <taxon>Pentapetalae</taxon>
        <taxon>rosids</taxon>
        <taxon>fabids</taxon>
        <taxon>Fagales</taxon>
        <taxon>Fagaceae</taxon>
        <taxon>Castanea</taxon>
    </lineage>
</organism>
<feature type="non-terminal residue" evidence="1">
    <location>
        <position position="1"/>
    </location>
</feature>
<dbReference type="EMBL" id="JRKL02009051">
    <property type="protein sequence ID" value="KAF3946524.1"/>
    <property type="molecule type" value="Genomic_DNA"/>
</dbReference>
<proteinExistence type="predicted"/>
<keyword evidence="2" id="KW-1185">Reference proteome</keyword>
<evidence type="ECO:0000313" key="2">
    <source>
        <dbReference type="Proteomes" id="UP000737018"/>
    </source>
</evidence>
<accession>A0A8J4QFQ3</accession>
<sequence>TSVNLCKAGEKRVISSGPKSICPSPSEPQSGDFNFSIKTHGPGYGLATQRRRVKSCTVWKFGEYSQGENMWPLLIEALGAWINLG</sequence>
<gene>
    <name evidence="1" type="ORF">CMV_027218</name>
</gene>